<evidence type="ECO:0000313" key="4">
    <source>
        <dbReference type="Proteomes" id="UP001595818"/>
    </source>
</evidence>
<dbReference type="InterPro" id="IPR034660">
    <property type="entry name" value="DinB/YfiT-like"/>
</dbReference>
<keyword evidence="2" id="KW-0479">Metal-binding</keyword>
<comment type="caution">
    <text evidence="3">The sequence shown here is derived from an EMBL/GenBank/DDBJ whole genome shotgun (WGS) entry which is preliminary data.</text>
</comment>
<dbReference type="InterPro" id="IPR007837">
    <property type="entry name" value="DinB"/>
</dbReference>
<dbReference type="SUPFAM" id="SSF109854">
    <property type="entry name" value="DinB/YfiT-like putative metalloenzymes"/>
    <property type="match status" value="1"/>
</dbReference>
<evidence type="ECO:0000256" key="1">
    <source>
        <dbReference type="ARBA" id="ARBA00008635"/>
    </source>
</evidence>
<name>A0ABV9T2X3_9BACT</name>
<dbReference type="RefSeq" id="WP_377065365.1">
    <property type="nucleotide sequence ID" value="NZ_JBHSJJ010000007.1"/>
</dbReference>
<dbReference type="Gene3D" id="1.20.120.450">
    <property type="entry name" value="dinb family like domain"/>
    <property type="match status" value="1"/>
</dbReference>
<comment type="similarity">
    <text evidence="1">Belongs to the DinB family.</text>
</comment>
<keyword evidence="4" id="KW-1185">Reference proteome</keyword>
<evidence type="ECO:0000313" key="3">
    <source>
        <dbReference type="EMBL" id="MFC4872784.1"/>
    </source>
</evidence>
<dbReference type="EMBL" id="JBHSJJ010000007">
    <property type="protein sequence ID" value="MFC4872784.1"/>
    <property type="molecule type" value="Genomic_DNA"/>
</dbReference>
<protein>
    <submittedName>
        <fullName evidence="3">DinB family protein</fullName>
    </submittedName>
</protein>
<dbReference type="PANTHER" id="PTHR37302:SF3">
    <property type="entry name" value="DAMAGE-INDUCIBLE PROTEIN DINB"/>
    <property type="match status" value="1"/>
</dbReference>
<evidence type="ECO:0000256" key="2">
    <source>
        <dbReference type="ARBA" id="ARBA00022723"/>
    </source>
</evidence>
<gene>
    <name evidence="3" type="ORF">ACFPFU_13900</name>
</gene>
<reference evidence="4" key="1">
    <citation type="journal article" date="2019" name="Int. J. Syst. Evol. Microbiol.">
        <title>The Global Catalogue of Microorganisms (GCM) 10K type strain sequencing project: providing services to taxonomists for standard genome sequencing and annotation.</title>
        <authorList>
            <consortium name="The Broad Institute Genomics Platform"/>
            <consortium name="The Broad Institute Genome Sequencing Center for Infectious Disease"/>
            <person name="Wu L."/>
            <person name="Ma J."/>
        </authorList>
    </citation>
    <scope>NUCLEOTIDE SEQUENCE [LARGE SCALE GENOMIC DNA]</scope>
    <source>
        <strain evidence="4">CGMCC 4.7466</strain>
    </source>
</reference>
<dbReference type="Pfam" id="PF05163">
    <property type="entry name" value="DinB"/>
    <property type="match status" value="1"/>
</dbReference>
<organism evidence="3 4">
    <name type="scientific">Negadavirga shengliensis</name>
    <dbReference type="NCBI Taxonomy" id="1389218"/>
    <lineage>
        <taxon>Bacteria</taxon>
        <taxon>Pseudomonadati</taxon>
        <taxon>Bacteroidota</taxon>
        <taxon>Cytophagia</taxon>
        <taxon>Cytophagales</taxon>
        <taxon>Cyclobacteriaceae</taxon>
        <taxon>Negadavirga</taxon>
    </lineage>
</organism>
<proteinExistence type="inferred from homology"/>
<dbReference type="Proteomes" id="UP001595818">
    <property type="component" value="Unassembled WGS sequence"/>
</dbReference>
<dbReference type="PANTHER" id="PTHR37302">
    <property type="entry name" value="SLR1116 PROTEIN"/>
    <property type="match status" value="1"/>
</dbReference>
<sequence length="146" mass="17296">MDRSYFKDLLAYNHHYNQKLVEIFLKESTDEKSLQLFCHMLNAHHIWNARINGKKAVYSVWETHPVSRLQAMDKKNYEDSLALLDKVDTDQTISYTTSKGDAFENRIIDILFHIINHSTYHRGQIALLFRQTGLEPLISDYVFYKR</sequence>
<accession>A0ABV9T2X3</accession>